<evidence type="ECO:0000256" key="4">
    <source>
        <dbReference type="ARBA" id="ARBA00022679"/>
    </source>
</evidence>
<keyword evidence="5" id="KW-0547">Nucleotide-binding</keyword>
<dbReference type="Pfam" id="PF00512">
    <property type="entry name" value="HisKA"/>
    <property type="match status" value="1"/>
</dbReference>
<dbReference type="InterPro" id="IPR050736">
    <property type="entry name" value="Sensor_HK_Regulatory"/>
</dbReference>
<dbReference type="RefSeq" id="WP_335958144.1">
    <property type="nucleotide sequence ID" value="NZ_JAXBLX010000001.1"/>
</dbReference>
<keyword evidence="12" id="KW-1185">Reference proteome</keyword>
<dbReference type="InterPro" id="IPR005467">
    <property type="entry name" value="His_kinase_dom"/>
</dbReference>
<dbReference type="PROSITE" id="PS50109">
    <property type="entry name" value="HIS_KIN"/>
    <property type="match status" value="1"/>
</dbReference>
<organism evidence="11 12">
    <name type="scientific">Halalkalibacter kiskunsagensis</name>
    <dbReference type="NCBI Taxonomy" id="1548599"/>
    <lineage>
        <taxon>Bacteria</taxon>
        <taxon>Bacillati</taxon>
        <taxon>Bacillota</taxon>
        <taxon>Bacilli</taxon>
        <taxon>Bacillales</taxon>
        <taxon>Bacillaceae</taxon>
        <taxon>Halalkalibacter</taxon>
    </lineage>
</organism>
<dbReference type="EMBL" id="JBHLUX010000001">
    <property type="protein sequence ID" value="MFC0469013.1"/>
    <property type="molecule type" value="Genomic_DNA"/>
</dbReference>
<evidence type="ECO:0000256" key="2">
    <source>
        <dbReference type="ARBA" id="ARBA00012438"/>
    </source>
</evidence>
<dbReference type="InterPro" id="IPR003661">
    <property type="entry name" value="HisK_dim/P_dom"/>
</dbReference>
<comment type="caution">
    <text evidence="11">The sequence shown here is derived from an EMBL/GenBank/DDBJ whole genome shotgun (WGS) entry which is preliminary data.</text>
</comment>
<dbReference type="SUPFAM" id="SSF47384">
    <property type="entry name" value="Homodimeric domain of signal transducing histidine kinase"/>
    <property type="match status" value="1"/>
</dbReference>
<dbReference type="InterPro" id="IPR036890">
    <property type="entry name" value="HATPase_C_sf"/>
</dbReference>
<reference evidence="11 12" key="1">
    <citation type="submission" date="2024-09" db="EMBL/GenBank/DDBJ databases">
        <authorList>
            <person name="Sun Q."/>
            <person name="Mori K."/>
        </authorList>
    </citation>
    <scope>NUCLEOTIDE SEQUENCE [LARGE SCALE GENOMIC DNA]</scope>
    <source>
        <strain evidence="11 12">NCAIM B.02610</strain>
    </source>
</reference>
<dbReference type="PANTHER" id="PTHR43711">
    <property type="entry name" value="TWO-COMPONENT HISTIDINE KINASE"/>
    <property type="match status" value="1"/>
</dbReference>
<dbReference type="CDD" id="cd00075">
    <property type="entry name" value="HATPase"/>
    <property type="match status" value="1"/>
</dbReference>
<comment type="catalytic activity">
    <reaction evidence="1">
        <text>ATP + protein L-histidine = ADP + protein N-phospho-L-histidine.</text>
        <dbReference type="EC" id="2.7.13.3"/>
    </reaction>
</comment>
<name>A0ABV6K6R4_9BACI</name>
<dbReference type="GO" id="GO:0005524">
    <property type="term" value="F:ATP binding"/>
    <property type="evidence" value="ECO:0007669"/>
    <property type="project" value="UniProtKB-KW"/>
</dbReference>
<dbReference type="SMART" id="SM00387">
    <property type="entry name" value="HATPase_c"/>
    <property type="match status" value="1"/>
</dbReference>
<evidence type="ECO:0000256" key="6">
    <source>
        <dbReference type="ARBA" id="ARBA00022777"/>
    </source>
</evidence>
<evidence type="ECO:0000256" key="3">
    <source>
        <dbReference type="ARBA" id="ARBA00022553"/>
    </source>
</evidence>
<dbReference type="PANTHER" id="PTHR43711:SF26">
    <property type="entry name" value="SENSOR HISTIDINE KINASE RCSC"/>
    <property type="match status" value="1"/>
</dbReference>
<sequence>MSAQDYTSGVNKKALSLQEQINNCVDSNGAHILYMFNEYDKYINNAIHYIAEGIDKDDKIILVESQEFIDAVKEKLLLKGYSNNQLKSISHICNSDYYLSDREFNAENCFQNLVKTLKPNIDKKLMTRIWGQVLVKNSLVYELRMYECECDKFMGGESVLSVCSYNSLTTPSVIQNEMLKVHKYLMIDDQIEKSPFYNQNHLLTISDSERDRLLKIERENKLLKKKNQRLLVDKARQKEREKHLKLAKLNAEKANYMKNIFLSQMSHDLRTPLNTIQGYSQIMLLDNNKKNYQYNVQKILYASKHLLQLIEEILDFSAMESGKISINLENIHLKTFINNCVSSIFNTNNSDITVEIENIDDNIFIEADPLRLNQVITNLVNNAIAYNKPSGKVCIYVEYDQNNEEIKLYFKDTGIGIQSDELELIFEPFYRSKTCMSKWKGTGLGLAIVAQLTKQMNGKYGVISEVDIGTTFWVSLKGWIE</sequence>
<evidence type="ECO:0000256" key="7">
    <source>
        <dbReference type="ARBA" id="ARBA00022840"/>
    </source>
</evidence>
<dbReference type="Pfam" id="PF14417">
    <property type="entry name" value="MEDS"/>
    <property type="match status" value="1"/>
</dbReference>
<keyword evidence="6" id="KW-0418">Kinase</keyword>
<evidence type="ECO:0000313" key="11">
    <source>
        <dbReference type="EMBL" id="MFC0469013.1"/>
    </source>
</evidence>
<accession>A0ABV6K6R4</accession>
<evidence type="ECO:0000256" key="9">
    <source>
        <dbReference type="SAM" id="Coils"/>
    </source>
</evidence>
<gene>
    <name evidence="11" type="ORF">ACFFHM_00145</name>
</gene>
<dbReference type="Gene3D" id="1.10.287.130">
    <property type="match status" value="1"/>
</dbReference>
<dbReference type="Proteomes" id="UP001589838">
    <property type="component" value="Unassembled WGS sequence"/>
</dbReference>
<evidence type="ECO:0000256" key="1">
    <source>
        <dbReference type="ARBA" id="ARBA00000085"/>
    </source>
</evidence>
<proteinExistence type="predicted"/>
<dbReference type="Gene3D" id="3.30.565.10">
    <property type="entry name" value="Histidine kinase-like ATPase, C-terminal domain"/>
    <property type="match status" value="1"/>
</dbReference>
<evidence type="ECO:0000256" key="8">
    <source>
        <dbReference type="ARBA" id="ARBA00023012"/>
    </source>
</evidence>
<feature type="domain" description="Histidine kinase" evidence="10">
    <location>
        <begin position="264"/>
        <end position="480"/>
    </location>
</feature>
<keyword evidence="8" id="KW-0902">Two-component regulatory system</keyword>
<keyword evidence="3" id="KW-0597">Phosphoprotein</keyword>
<dbReference type="InterPro" id="IPR003594">
    <property type="entry name" value="HATPase_dom"/>
</dbReference>
<dbReference type="CDD" id="cd00082">
    <property type="entry name" value="HisKA"/>
    <property type="match status" value="1"/>
</dbReference>
<keyword evidence="9" id="KW-0175">Coiled coil</keyword>
<dbReference type="InterPro" id="IPR036097">
    <property type="entry name" value="HisK_dim/P_sf"/>
</dbReference>
<keyword evidence="7 11" id="KW-0067">ATP-binding</keyword>
<dbReference type="PRINTS" id="PR00344">
    <property type="entry name" value="BCTRLSENSOR"/>
</dbReference>
<evidence type="ECO:0000259" key="10">
    <source>
        <dbReference type="PROSITE" id="PS50109"/>
    </source>
</evidence>
<dbReference type="Pfam" id="PF02518">
    <property type="entry name" value="HATPase_c"/>
    <property type="match status" value="1"/>
</dbReference>
<dbReference type="EC" id="2.7.13.3" evidence="2"/>
<dbReference type="InterPro" id="IPR025847">
    <property type="entry name" value="MEDS_domain"/>
</dbReference>
<dbReference type="SMART" id="SM00388">
    <property type="entry name" value="HisKA"/>
    <property type="match status" value="1"/>
</dbReference>
<evidence type="ECO:0000256" key="5">
    <source>
        <dbReference type="ARBA" id="ARBA00022741"/>
    </source>
</evidence>
<feature type="coiled-coil region" evidence="9">
    <location>
        <begin position="206"/>
        <end position="252"/>
    </location>
</feature>
<dbReference type="InterPro" id="IPR004358">
    <property type="entry name" value="Sig_transdc_His_kin-like_C"/>
</dbReference>
<keyword evidence="4" id="KW-0808">Transferase</keyword>
<dbReference type="SUPFAM" id="SSF55874">
    <property type="entry name" value="ATPase domain of HSP90 chaperone/DNA topoisomerase II/histidine kinase"/>
    <property type="match status" value="1"/>
</dbReference>
<evidence type="ECO:0000313" key="12">
    <source>
        <dbReference type="Proteomes" id="UP001589838"/>
    </source>
</evidence>
<protein>
    <recommendedName>
        <fullName evidence="2">histidine kinase</fullName>
        <ecNumber evidence="2">2.7.13.3</ecNumber>
    </recommendedName>
</protein>